<proteinExistence type="predicted"/>
<name>A0A6G9XWN4_NOCBR</name>
<dbReference type="AlphaFoldDB" id="A0A6G9XWN4"/>
<evidence type="ECO:0000313" key="1">
    <source>
        <dbReference type="EMBL" id="QIS05270.1"/>
    </source>
</evidence>
<evidence type="ECO:0000313" key="2">
    <source>
        <dbReference type="Proteomes" id="UP000501705"/>
    </source>
</evidence>
<reference evidence="1 2" key="1">
    <citation type="journal article" date="2019" name="ACS Chem. Biol.">
        <title>Identification and Mobilization of a Cryptic Antibiotic Biosynthesis Gene Locus from a Human-Pathogenic Nocardia Isolate.</title>
        <authorList>
            <person name="Herisse M."/>
            <person name="Ishida K."/>
            <person name="Porter J.L."/>
            <person name="Howden B."/>
            <person name="Hertweck C."/>
            <person name="Stinear T.P."/>
            <person name="Pidot S.J."/>
        </authorList>
    </citation>
    <scope>NUCLEOTIDE SEQUENCE [LARGE SCALE GENOMIC DNA]</scope>
    <source>
        <strain evidence="1 2">AUSMDU00024985</strain>
    </source>
</reference>
<gene>
    <name evidence="1" type="ORF">F5X71_25785</name>
</gene>
<organism evidence="1 2">
    <name type="scientific">Nocardia brasiliensis</name>
    <dbReference type="NCBI Taxonomy" id="37326"/>
    <lineage>
        <taxon>Bacteria</taxon>
        <taxon>Bacillati</taxon>
        <taxon>Actinomycetota</taxon>
        <taxon>Actinomycetes</taxon>
        <taxon>Mycobacteriales</taxon>
        <taxon>Nocardiaceae</taxon>
        <taxon>Nocardia</taxon>
    </lineage>
</organism>
<dbReference type="EMBL" id="CP046171">
    <property type="protein sequence ID" value="QIS05270.1"/>
    <property type="molecule type" value="Genomic_DNA"/>
</dbReference>
<dbReference type="Proteomes" id="UP000501705">
    <property type="component" value="Chromosome"/>
</dbReference>
<accession>A0A6G9XWN4</accession>
<sequence length="76" mass="8288">MPASDAPAGFGSAHAAIVPSYLPSSPKAPTHRADSAAHTYTYNVFMREGVRCPCRRYTGPLPVEDYFARPLLPPRE</sequence>
<protein>
    <submittedName>
        <fullName evidence="1">Uncharacterized protein</fullName>
    </submittedName>
</protein>